<dbReference type="SUPFAM" id="SSF46689">
    <property type="entry name" value="Homeodomain-like"/>
    <property type="match status" value="1"/>
</dbReference>
<reference evidence="8" key="1">
    <citation type="submission" date="2021-01" db="EMBL/GenBank/DDBJ databases">
        <title>Characterization of Corynebacterium spp. from penguins.</title>
        <authorList>
            <person name="Svec P."/>
        </authorList>
    </citation>
    <scope>NUCLEOTIDE SEQUENCE</scope>
    <source>
        <strain evidence="8">CCM 8835</strain>
    </source>
</reference>
<dbReference type="Proteomes" id="UP001070238">
    <property type="component" value="Unassembled WGS sequence"/>
</dbReference>
<dbReference type="CDD" id="cd03768">
    <property type="entry name" value="SR_ResInv"/>
    <property type="match status" value="1"/>
</dbReference>
<dbReference type="InterPro" id="IPR006120">
    <property type="entry name" value="Resolvase_HTH_dom"/>
</dbReference>
<comment type="caution">
    <text evidence="9">The sequence shown here is derived from an EMBL/GenBank/DDBJ whole genome shotgun (WGS) entry which is preliminary data.</text>
</comment>
<keyword evidence="3" id="KW-0238">DNA-binding</keyword>
<dbReference type="Gene3D" id="1.10.10.60">
    <property type="entry name" value="Homeodomain-like"/>
    <property type="match status" value="1"/>
</dbReference>
<evidence type="ECO:0000256" key="1">
    <source>
        <dbReference type="ARBA" id="ARBA00009913"/>
    </source>
</evidence>
<dbReference type="Gene3D" id="3.40.50.1390">
    <property type="entry name" value="Resolvase, N-terminal catalytic domain"/>
    <property type="match status" value="1"/>
</dbReference>
<dbReference type="PROSITE" id="PS51736">
    <property type="entry name" value="RECOMBINASES_3"/>
    <property type="match status" value="1"/>
</dbReference>
<dbReference type="SUPFAM" id="SSF53041">
    <property type="entry name" value="Resolvase-like"/>
    <property type="match status" value="1"/>
</dbReference>
<evidence type="ECO:0000256" key="2">
    <source>
        <dbReference type="ARBA" id="ARBA00022908"/>
    </source>
</evidence>
<dbReference type="Pfam" id="PF00239">
    <property type="entry name" value="Resolvase"/>
    <property type="match status" value="1"/>
</dbReference>
<evidence type="ECO:0000256" key="3">
    <source>
        <dbReference type="ARBA" id="ARBA00023125"/>
    </source>
</evidence>
<evidence type="ECO:0000313" key="10">
    <source>
        <dbReference type="Proteomes" id="UP000650005"/>
    </source>
</evidence>
<dbReference type="GO" id="GO:0015074">
    <property type="term" value="P:DNA integration"/>
    <property type="evidence" value="ECO:0007669"/>
    <property type="project" value="UniProtKB-KW"/>
</dbReference>
<dbReference type="InterPro" id="IPR006119">
    <property type="entry name" value="Resolv_N"/>
</dbReference>
<dbReference type="AlphaFoldDB" id="A0A9Q4CCF0"/>
<feature type="active site" description="O-(5'-phospho-DNA)-serine intermediate" evidence="5 6">
    <location>
        <position position="11"/>
    </location>
</feature>
<dbReference type="FunFam" id="3.40.50.1390:FF:000001">
    <property type="entry name" value="DNA recombinase"/>
    <property type="match status" value="1"/>
</dbReference>
<dbReference type="Pfam" id="PF02796">
    <property type="entry name" value="HTH_7"/>
    <property type="match status" value="1"/>
</dbReference>
<dbReference type="PROSITE" id="PS00397">
    <property type="entry name" value="RECOMBINASES_1"/>
    <property type="match status" value="1"/>
</dbReference>
<evidence type="ECO:0000313" key="8">
    <source>
        <dbReference type="EMBL" id="MBK1844230.1"/>
    </source>
</evidence>
<keyword evidence="4" id="KW-0233">DNA recombination</keyword>
<dbReference type="GO" id="GO:0000150">
    <property type="term" value="F:DNA strand exchange activity"/>
    <property type="evidence" value="ECO:0007669"/>
    <property type="project" value="InterPro"/>
</dbReference>
<dbReference type="InterPro" id="IPR036162">
    <property type="entry name" value="Resolvase-like_N_sf"/>
</dbReference>
<proteinExistence type="inferred from homology"/>
<dbReference type="PANTHER" id="PTHR30461">
    <property type="entry name" value="DNA-INVERTASE FROM LAMBDOID PROPHAGE"/>
    <property type="match status" value="1"/>
</dbReference>
<dbReference type="RefSeq" id="WP_198735170.1">
    <property type="nucleotide sequence ID" value="NZ_JAENIP020000002.1"/>
</dbReference>
<dbReference type="PROSITE" id="PS00398">
    <property type="entry name" value="RECOMBINASES_2"/>
    <property type="match status" value="1"/>
</dbReference>
<accession>A0A9Q4CCF0</accession>
<evidence type="ECO:0000256" key="5">
    <source>
        <dbReference type="PIRSR" id="PIRSR606118-50"/>
    </source>
</evidence>
<gene>
    <name evidence="8" type="ORF">JIM95_06505</name>
    <name evidence="9" type="ORF">OS123_04750</name>
</gene>
<protein>
    <submittedName>
        <fullName evidence="9">Recombinase family protein</fullName>
    </submittedName>
</protein>
<dbReference type="InterPro" id="IPR050639">
    <property type="entry name" value="SSR_resolvase"/>
</dbReference>
<dbReference type="GO" id="GO:0003677">
    <property type="term" value="F:DNA binding"/>
    <property type="evidence" value="ECO:0007669"/>
    <property type="project" value="UniProtKB-KW"/>
</dbReference>
<evidence type="ECO:0000259" key="7">
    <source>
        <dbReference type="PROSITE" id="PS51736"/>
    </source>
</evidence>
<dbReference type="EMBL" id="JAPMKX010000002">
    <property type="protein sequence ID" value="MCX7537853.1"/>
    <property type="molecule type" value="Genomic_DNA"/>
</dbReference>
<dbReference type="InterPro" id="IPR006118">
    <property type="entry name" value="Recombinase_CS"/>
</dbReference>
<sequence length="189" mass="20726">MGEVFGYARVSTADQDASLQRDALSRHGCSEIFTDVGSGSRAHRPELDRLWGKLRSGDTVVVWRLDRLGRSVPHLIDQLEDLQTRGVGFVSLQETIDTTTPGGRLVFHVFSALAQFERDLVIERTTAGLAAARARGRVGGRPRKLTAQQTATARSLYEAKTMTVTEIGRVLGVSRSTIYRALESNNVAD</sequence>
<reference evidence="9" key="2">
    <citation type="submission" date="2022-11" db="EMBL/GenBank/DDBJ databases">
        <title>Corynebacterium sp. isolated from Penguins.</title>
        <authorList>
            <person name="Sedlar K."/>
            <person name="Svec P."/>
        </authorList>
    </citation>
    <scope>NUCLEOTIDE SEQUENCE</scope>
    <source>
        <strain evidence="9">P5875</strain>
    </source>
</reference>
<feature type="domain" description="Resolvase/invertase-type recombinase catalytic" evidence="7">
    <location>
        <begin position="3"/>
        <end position="136"/>
    </location>
</feature>
<keyword evidence="10" id="KW-1185">Reference proteome</keyword>
<dbReference type="InterPro" id="IPR009057">
    <property type="entry name" value="Homeodomain-like_sf"/>
</dbReference>
<dbReference type="CDD" id="cd00569">
    <property type="entry name" value="HTH_Hin_like"/>
    <property type="match status" value="1"/>
</dbReference>
<dbReference type="SMART" id="SM00857">
    <property type="entry name" value="Resolvase"/>
    <property type="match status" value="1"/>
</dbReference>
<evidence type="ECO:0000256" key="6">
    <source>
        <dbReference type="PROSITE-ProRule" id="PRU10137"/>
    </source>
</evidence>
<dbReference type="EMBL" id="JAENIP010000012">
    <property type="protein sequence ID" value="MBK1844230.1"/>
    <property type="molecule type" value="Genomic_DNA"/>
</dbReference>
<name>A0A9Q4CCF0_9CORY</name>
<keyword evidence="2" id="KW-0229">DNA integration</keyword>
<comment type="similarity">
    <text evidence="1">Belongs to the site-specific recombinase resolvase family.</text>
</comment>
<organism evidence="9 11">
    <name type="scientific">Corynebacterium antarcticum</name>
    <dbReference type="NCBI Taxonomy" id="2800405"/>
    <lineage>
        <taxon>Bacteria</taxon>
        <taxon>Bacillati</taxon>
        <taxon>Actinomycetota</taxon>
        <taxon>Actinomycetes</taxon>
        <taxon>Mycobacteriales</taxon>
        <taxon>Corynebacteriaceae</taxon>
        <taxon>Corynebacterium</taxon>
    </lineage>
</organism>
<dbReference type="Proteomes" id="UP000650005">
    <property type="component" value="Unassembled WGS sequence"/>
</dbReference>
<evidence type="ECO:0000313" key="11">
    <source>
        <dbReference type="Proteomes" id="UP001070238"/>
    </source>
</evidence>
<dbReference type="PANTHER" id="PTHR30461:SF2">
    <property type="entry name" value="SERINE RECOMBINASE PINE-RELATED"/>
    <property type="match status" value="1"/>
</dbReference>
<evidence type="ECO:0000256" key="4">
    <source>
        <dbReference type="ARBA" id="ARBA00023172"/>
    </source>
</evidence>
<evidence type="ECO:0000313" key="9">
    <source>
        <dbReference type="EMBL" id="MCX7537853.1"/>
    </source>
</evidence>